<evidence type="ECO:0000313" key="2">
    <source>
        <dbReference type="Proteomes" id="UP000190285"/>
    </source>
</evidence>
<dbReference type="EMBL" id="FUZT01000028">
    <property type="protein sequence ID" value="SKC92382.1"/>
    <property type="molecule type" value="Genomic_DNA"/>
</dbReference>
<gene>
    <name evidence="1" type="ORF">SAMN02194393_05474</name>
</gene>
<dbReference type="AlphaFoldDB" id="A0A1T5MVZ7"/>
<sequence>MNHCLNKIIIYLSIHDVVGDEIFKHSLKENYSDDRRINRISNFLDDEYGYCPFYFYIVDYDNNKVGDPGCVLSGIYKSSGDKAEIEDLYNIFEYMFHECQLPLDVIFRERIKFCVSDSLLLT</sequence>
<dbReference type="Proteomes" id="UP000190285">
    <property type="component" value="Unassembled WGS sequence"/>
</dbReference>
<proteinExistence type="predicted"/>
<dbReference type="STRING" id="36842.SAMN02194393_05474"/>
<reference evidence="1 2" key="1">
    <citation type="submission" date="2017-02" db="EMBL/GenBank/DDBJ databases">
        <authorList>
            <person name="Peterson S.W."/>
        </authorList>
    </citation>
    <scope>NUCLEOTIDE SEQUENCE [LARGE SCALE GENOMIC DNA]</scope>
    <source>
        <strain evidence="1 2">M1</strain>
    </source>
</reference>
<dbReference type="RefSeq" id="WP_079496032.1">
    <property type="nucleotide sequence ID" value="NZ_FUZT01000028.1"/>
</dbReference>
<accession>A0A1T5MVZ7</accession>
<name>A0A1T5MVZ7_9FIRM</name>
<evidence type="ECO:0000313" key="1">
    <source>
        <dbReference type="EMBL" id="SKC92382.1"/>
    </source>
</evidence>
<keyword evidence="2" id="KW-1185">Reference proteome</keyword>
<protein>
    <submittedName>
        <fullName evidence="1">Uncharacterized protein</fullName>
    </submittedName>
</protein>
<organism evidence="1 2">
    <name type="scientific">Maledivibacter halophilus</name>
    <dbReference type="NCBI Taxonomy" id="36842"/>
    <lineage>
        <taxon>Bacteria</taxon>
        <taxon>Bacillati</taxon>
        <taxon>Bacillota</taxon>
        <taxon>Clostridia</taxon>
        <taxon>Peptostreptococcales</taxon>
        <taxon>Caminicellaceae</taxon>
        <taxon>Maledivibacter</taxon>
    </lineage>
</organism>